<keyword evidence="2 6" id="KW-0889">Transcription antitermination</keyword>
<sequence>MKRRMAREKALQVLFSIDQSDFDAEESMKYIIEDESDDFLIRIVHGVVNHQQEIDKKISQHLEKWSLQRLAAVERTLLRIATYELFYDKDAPENVVINEAIEIAHVFGDDHSGKFINGVLSKMLRGN</sequence>
<dbReference type="NCBIfam" id="TIGR01951">
    <property type="entry name" value="nusB"/>
    <property type="match status" value="1"/>
</dbReference>
<comment type="similarity">
    <text evidence="1 6">Belongs to the NusB family.</text>
</comment>
<dbReference type="OrthoDB" id="9811381at2"/>
<feature type="domain" description="NusB/RsmB/TIM44" evidence="7">
    <location>
        <begin position="6"/>
        <end position="125"/>
    </location>
</feature>
<dbReference type="GO" id="GO:0006353">
    <property type="term" value="P:DNA-templated transcription termination"/>
    <property type="evidence" value="ECO:0007669"/>
    <property type="project" value="UniProtKB-UniRule"/>
</dbReference>
<dbReference type="GO" id="GO:0003723">
    <property type="term" value="F:RNA binding"/>
    <property type="evidence" value="ECO:0007669"/>
    <property type="project" value="UniProtKB-UniRule"/>
</dbReference>
<dbReference type="RefSeq" id="WP_054788894.1">
    <property type="nucleotide sequence ID" value="NZ_JAJUIE010000002.1"/>
</dbReference>
<evidence type="ECO:0000256" key="5">
    <source>
        <dbReference type="ARBA" id="ARBA00023163"/>
    </source>
</evidence>
<keyword evidence="4 6" id="KW-0805">Transcription regulation</keyword>
<evidence type="ECO:0000256" key="1">
    <source>
        <dbReference type="ARBA" id="ARBA00005952"/>
    </source>
</evidence>
<evidence type="ECO:0000313" key="8">
    <source>
        <dbReference type="EMBL" id="PWU68556.1"/>
    </source>
</evidence>
<evidence type="ECO:0000256" key="2">
    <source>
        <dbReference type="ARBA" id="ARBA00022814"/>
    </source>
</evidence>
<evidence type="ECO:0000256" key="4">
    <source>
        <dbReference type="ARBA" id="ARBA00023015"/>
    </source>
</evidence>
<keyword evidence="3 6" id="KW-0694">RNA-binding</keyword>
<dbReference type="PANTHER" id="PTHR11078">
    <property type="entry name" value="N UTILIZATION SUBSTANCE PROTEIN B-RELATED"/>
    <property type="match status" value="1"/>
</dbReference>
<dbReference type="SUPFAM" id="SSF48013">
    <property type="entry name" value="NusB-like"/>
    <property type="match status" value="1"/>
</dbReference>
<dbReference type="GO" id="GO:0005829">
    <property type="term" value="C:cytosol"/>
    <property type="evidence" value="ECO:0007669"/>
    <property type="project" value="TreeGrafter"/>
</dbReference>
<name>A0A317KZA0_9BACI</name>
<comment type="function">
    <text evidence="6">Involved in transcription antitermination. Required for transcription of ribosomal RNA (rRNA) genes. Binds specifically to the boxA antiterminator sequence of the ribosomal RNA (rrn) operons.</text>
</comment>
<gene>
    <name evidence="6" type="primary">nusB</name>
    <name evidence="8" type="ORF">DLJ74_08950</name>
</gene>
<dbReference type="InterPro" id="IPR035926">
    <property type="entry name" value="NusB-like_sf"/>
</dbReference>
<comment type="caution">
    <text evidence="8">The sequence shown here is derived from an EMBL/GenBank/DDBJ whole genome shotgun (WGS) entry which is preliminary data.</text>
</comment>
<dbReference type="AlphaFoldDB" id="A0A317KZA0"/>
<dbReference type="Pfam" id="PF01029">
    <property type="entry name" value="NusB"/>
    <property type="match status" value="1"/>
</dbReference>
<evidence type="ECO:0000259" key="7">
    <source>
        <dbReference type="Pfam" id="PF01029"/>
    </source>
</evidence>
<protein>
    <recommendedName>
        <fullName evidence="6">Transcription antitermination protein NusB</fullName>
    </recommendedName>
    <alternativeName>
        <fullName evidence="6">Antitermination factor NusB</fullName>
    </alternativeName>
</protein>
<evidence type="ECO:0000256" key="3">
    <source>
        <dbReference type="ARBA" id="ARBA00022884"/>
    </source>
</evidence>
<dbReference type="InterPro" id="IPR006027">
    <property type="entry name" value="NusB_RsmB_TIM44"/>
</dbReference>
<evidence type="ECO:0000256" key="6">
    <source>
        <dbReference type="HAMAP-Rule" id="MF_00073"/>
    </source>
</evidence>
<dbReference type="PANTHER" id="PTHR11078:SF3">
    <property type="entry name" value="ANTITERMINATION NUSB DOMAIN-CONTAINING PROTEIN"/>
    <property type="match status" value="1"/>
</dbReference>
<organism evidence="8 9">
    <name type="scientific">Gracilibacillus dipsosauri</name>
    <dbReference type="NCBI Taxonomy" id="178340"/>
    <lineage>
        <taxon>Bacteria</taxon>
        <taxon>Bacillati</taxon>
        <taxon>Bacillota</taxon>
        <taxon>Bacilli</taxon>
        <taxon>Bacillales</taxon>
        <taxon>Bacillaceae</taxon>
        <taxon>Gracilibacillus</taxon>
    </lineage>
</organism>
<dbReference type="InterPro" id="IPR011605">
    <property type="entry name" value="NusB_fam"/>
</dbReference>
<evidence type="ECO:0000313" key="9">
    <source>
        <dbReference type="Proteomes" id="UP000245624"/>
    </source>
</evidence>
<reference evidence="8 9" key="1">
    <citation type="submission" date="2018-05" db="EMBL/GenBank/DDBJ databases">
        <title>Genomic analysis of Gracilibacillus dipsosauri DD1 reveals novel features of a salt-tolerant amylase.</title>
        <authorList>
            <person name="Deutch C.E."/>
            <person name="Yang S."/>
        </authorList>
    </citation>
    <scope>NUCLEOTIDE SEQUENCE [LARGE SCALE GENOMIC DNA]</scope>
    <source>
        <strain evidence="8 9">DD1</strain>
    </source>
</reference>
<dbReference type="EMBL" id="QGTD01000008">
    <property type="protein sequence ID" value="PWU68556.1"/>
    <property type="molecule type" value="Genomic_DNA"/>
</dbReference>
<dbReference type="HAMAP" id="MF_00073">
    <property type="entry name" value="NusB"/>
    <property type="match status" value="1"/>
</dbReference>
<dbReference type="GO" id="GO:0031564">
    <property type="term" value="P:transcription antitermination"/>
    <property type="evidence" value="ECO:0007669"/>
    <property type="project" value="UniProtKB-KW"/>
</dbReference>
<dbReference type="Gene3D" id="1.10.940.10">
    <property type="entry name" value="NusB-like"/>
    <property type="match status" value="1"/>
</dbReference>
<keyword evidence="9" id="KW-1185">Reference proteome</keyword>
<accession>A0A317KZA0</accession>
<proteinExistence type="inferred from homology"/>
<keyword evidence="5 6" id="KW-0804">Transcription</keyword>
<dbReference type="Proteomes" id="UP000245624">
    <property type="component" value="Unassembled WGS sequence"/>
</dbReference>